<name>A0AAE0E5A8_9ROSI</name>
<evidence type="ECO:0000256" key="1">
    <source>
        <dbReference type="SAM" id="MobiDB-lite"/>
    </source>
</evidence>
<feature type="region of interest" description="Disordered" evidence="1">
    <location>
        <begin position="181"/>
        <end position="202"/>
    </location>
</feature>
<feature type="compositionally biased region" description="Polar residues" evidence="1">
    <location>
        <begin position="181"/>
        <end position="191"/>
    </location>
</feature>
<dbReference type="AlphaFoldDB" id="A0AAE0E5A8"/>
<feature type="compositionally biased region" description="Basic and acidic residues" evidence="1">
    <location>
        <begin position="1"/>
        <end position="10"/>
    </location>
</feature>
<dbReference type="EMBL" id="JANJYJ010000005">
    <property type="protein sequence ID" value="KAK3211521.1"/>
    <property type="molecule type" value="Genomic_DNA"/>
</dbReference>
<feature type="region of interest" description="Disordered" evidence="1">
    <location>
        <begin position="1"/>
        <end position="145"/>
    </location>
</feature>
<proteinExistence type="predicted"/>
<accession>A0AAE0E5A8</accession>
<comment type="caution">
    <text evidence="2">The sequence shown here is derived from an EMBL/GenBank/DDBJ whole genome shotgun (WGS) entry which is preliminary data.</text>
</comment>
<organism evidence="2 3">
    <name type="scientific">Dipteronia sinensis</name>
    <dbReference type="NCBI Taxonomy" id="43782"/>
    <lineage>
        <taxon>Eukaryota</taxon>
        <taxon>Viridiplantae</taxon>
        <taxon>Streptophyta</taxon>
        <taxon>Embryophyta</taxon>
        <taxon>Tracheophyta</taxon>
        <taxon>Spermatophyta</taxon>
        <taxon>Magnoliopsida</taxon>
        <taxon>eudicotyledons</taxon>
        <taxon>Gunneridae</taxon>
        <taxon>Pentapetalae</taxon>
        <taxon>rosids</taxon>
        <taxon>malvids</taxon>
        <taxon>Sapindales</taxon>
        <taxon>Sapindaceae</taxon>
        <taxon>Hippocastanoideae</taxon>
        <taxon>Acereae</taxon>
        <taxon>Dipteronia</taxon>
    </lineage>
</organism>
<evidence type="ECO:0000313" key="3">
    <source>
        <dbReference type="Proteomes" id="UP001281410"/>
    </source>
</evidence>
<reference evidence="2" key="1">
    <citation type="journal article" date="2023" name="Plant J.">
        <title>Genome sequences and population genomics provide insights into the demographic history, inbreeding, and mutation load of two 'living fossil' tree species of Dipteronia.</title>
        <authorList>
            <person name="Feng Y."/>
            <person name="Comes H.P."/>
            <person name="Chen J."/>
            <person name="Zhu S."/>
            <person name="Lu R."/>
            <person name="Zhang X."/>
            <person name="Li P."/>
            <person name="Qiu J."/>
            <person name="Olsen K.M."/>
            <person name="Qiu Y."/>
        </authorList>
    </citation>
    <scope>NUCLEOTIDE SEQUENCE</scope>
    <source>
        <strain evidence="2">NBL</strain>
    </source>
</reference>
<evidence type="ECO:0000313" key="2">
    <source>
        <dbReference type="EMBL" id="KAK3211521.1"/>
    </source>
</evidence>
<gene>
    <name evidence="2" type="ORF">Dsin_016227</name>
</gene>
<feature type="compositionally biased region" description="Low complexity" evidence="1">
    <location>
        <begin position="85"/>
        <end position="135"/>
    </location>
</feature>
<dbReference type="Proteomes" id="UP001281410">
    <property type="component" value="Unassembled WGS sequence"/>
</dbReference>
<protein>
    <submittedName>
        <fullName evidence="2">Uncharacterized protein</fullName>
    </submittedName>
</protein>
<feature type="compositionally biased region" description="Polar residues" evidence="1">
    <location>
        <begin position="72"/>
        <end position="83"/>
    </location>
</feature>
<keyword evidence="3" id="KW-1185">Reference proteome</keyword>
<sequence length="202" mass="22026">MSRMNKELQSIKELITGKPGSSQGVGQVIGEIEGGEGHFSQEEQAQALGEFPRPPRNDPYSNTYNPGLRNHPNLSWSNNNHLGATNYQGGNTNFQGGNNNQGYQNRGYNRYNQGGANNNNQWGSSSSNPPSNFNSHTSASQPKDKSLEEIVSTVIKTVGIGSEALKNTLHASEQRMSAYMQSNDQRANSHGASLKKMETQLV</sequence>